<dbReference type="AlphaFoldDB" id="A0A1X6ZE49"/>
<protein>
    <submittedName>
        <fullName evidence="2">Uncharacterized protein</fullName>
    </submittedName>
</protein>
<sequence>MLMTRTLLLLPLLAAAAPAPAASPIAEVVCAPKAAMTERLTRQFGAERHATGLRSPEEVMELWRAEDGDWTLVMTYASGRSCIVAMGQHWDERDPA</sequence>
<reference evidence="2 3" key="1">
    <citation type="submission" date="2017-03" db="EMBL/GenBank/DDBJ databases">
        <authorList>
            <person name="Afonso C.L."/>
            <person name="Miller P.J."/>
            <person name="Scott M.A."/>
            <person name="Spackman E."/>
            <person name="Goraichik I."/>
            <person name="Dimitrov K.M."/>
            <person name="Suarez D.L."/>
            <person name="Swayne D.E."/>
        </authorList>
    </citation>
    <scope>NUCLEOTIDE SEQUENCE [LARGE SCALE GENOMIC DNA]</scope>
    <source>
        <strain evidence="2 3">CECT 8625</strain>
    </source>
</reference>
<accession>A0A1X6ZE49</accession>
<organism evidence="2 3">
    <name type="scientific">Roseivivax jejudonensis</name>
    <dbReference type="NCBI Taxonomy" id="1529041"/>
    <lineage>
        <taxon>Bacteria</taxon>
        <taxon>Pseudomonadati</taxon>
        <taxon>Pseudomonadota</taxon>
        <taxon>Alphaproteobacteria</taxon>
        <taxon>Rhodobacterales</taxon>
        <taxon>Roseobacteraceae</taxon>
        <taxon>Roseivivax</taxon>
    </lineage>
</organism>
<keyword evidence="1" id="KW-0732">Signal</keyword>
<dbReference type="EMBL" id="FWFK01000004">
    <property type="protein sequence ID" value="SLN49203.1"/>
    <property type="molecule type" value="Genomic_DNA"/>
</dbReference>
<feature type="signal peptide" evidence="1">
    <location>
        <begin position="1"/>
        <end position="21"/>
    </location>
</feature>
<evidence type="ECO:0000256" key="1">
    <source>
        <dbReference type="SAM" id="SignalP"/>
    </source>
</evidence>
<gene>
    <name evidence="2" type="ORF">ROJ8625_02420</name>
</gene>
<feature type="chain" id="PRO_5012643130" evidence="1">
    <location>
        <begin position="22"/>
        <end position="96"/>
    </location>
</feature>
<name>A0A1X6ZE49_9RHOB</name>
<proteinExistence type="predicted"/>
<keyword evidence="3" id="KW-1185">Reference proteome</keyword>
<evidence type="ECO:0000313" key="2">
    <source>
        <dbReference type="EMBL" id="SLN49203.1"/>
    </source>
</evidence>
<evidence type="ECO:0000313" key="3">
    <source>
        <dbReference type="Proteomes" id="UP000193570"/>
    </source>
</evidence>
<dbReference type="Proteomes" id="UP000193570">
    <property type="component" value="Unassembled WGS sequence"/>
</dbReference>